<evidence type="ECO:0000313" key="5">
    <source>
        <dbReference type="Proteomes" id="UP000007879"/>
    </source>
</evidence>
<reference evidence="5" key="1">
    <citation type="journal article" date="2010" name="Nature">
        <title>The Amphimedon queenslandica genome and the evolution of animal complexity.</title>
        <authorList>
            <person name="Srivastava M."/>
            <person name="Simakov O."/>
            <person name="Chapman J."/>
            <person name="Fahey B."/>
            <person name="Gauthier M.E."/>
            <person name="Mitros T."/>
            <person name="Richards G.S."/>
            <person name="Conaco C."/>
            <person name="Dacre M."/>
            <person name="Hellsten U."/>
            <person name="Larroux C."/>
            <person name="Putnam N.H."/>
            <person name="Stanke M."/>
            <person name="Adamska M."/>
            <person name="Darling A."/>
            <person name="Degnan S.M."/>
            <person name="Oakley T.H."/>
            <person name="Plachetzki D.C."/>
            <person name="Zhai Y."/>
            <person name="Adamski M."/>
            <person name="Calcino A."/>
            <person name="Cummins S.F."/>
            <person name="Goodstein D.M."/>
            <person name="Harris C."/>
            <person name="Jackson D.J."/>
            <person name="Leys S.P."/>
            <person name="Shu S."/>
            <person name="Woodcroft B.J."/>
            <person name="Vervoort M."/>
            <person name="Kosik K.S."/>
            <person name="Manning G."/>
            <person name="Degnan B.M."/>
            <person name="Rokhsar D.S."/>
        </authorList>
    </citation>
    <scope>NUCLEOTIDE SEQUENCE [LARGE SCALE GENOMIC DNA]</scope>
</reference>
<gene>
    <name evidence="4" type="primary">105314044</name>
</gene>
<sequence>MERVSGGPDLLDIVHQSARKGTLLFSCNSEVKELMHQIDVLLTKNLEDAQKEKELLKEQLQTREKEITSLRVHLKEKTTQIKRLQDELVKCDRQLKVKTSDLETQLLRLRTELNRLNKSYEKLKATKTKTQVCIMDERTQTIQCLEEKVLSYEEEIESLTNDNMKLTRTITALQEQLDMRYDDCYDDTEKQKKIKKLKKERDIAREQTRNSLKEIDKWYNKSNELMGINRELELRVSAMNKEMREDDIITNLRGIIEEKDSIIKKMEEDHQVQLHSEEMYHQQLVKTLQMTIETLTLDENKLKEKYRALKNKFDEKEKLELGASISLDDLKRELNKREKELDECKQKLKLNEGLLLTSEDKVLHLEELLMEATSQANSNNISRTISETTTTGGVSNTEGGVSSSEGVGASTSDGCSYSKSVSSYSESSNRRRSGDHTSLLLAGFEDKISTLLSNHFERIINAL</sequence>
<keyword evidence="5" id="KW-1185">Reference proteome</keyword>
<evidence type="ECO:0000256" key="2">
    <source>
        <dbReference type="SAM" id="MobiDB-lite"/>
    </source>
</evidence>
<dbReference type="Pfam" id="PF17045">
    <property type="entry name" value="CEP63"/>
    <property type="match status" value="1"/>
</dbReference>
<feature type="domain" description="CEP63/Deup1 N-terminal" evidence="3">
    <location>
        <begin position="25"/>
        <end position="244"/>
    </location>
</feature>
<proteinExistence type="predicted"/>
<evidence type="ECO:0000259" key="3">
    <source>
        <dbReference type="Pfam" id="PF17045"/>
    </source>
</evidence>
<evidence type="ECO:0000313" key="4">
    <source>
        <dbReference type="EnsemblMetazoa" id="XP_019856537.1"/>
    </source>
</evidence>
<dbReference type="KEGG" id="aqu:105314044"/>
<feature type="region of interest" description="Disordered" evidence="2">
    <location>
        <begin position="385"/>
        <end position="433"/>
    </location>
</feature>
<dbReference type="InterPro" id="IPR031470">
    <property type="entry name" value="CEP63/Deup1_N"/>
</dbReference>
<dbReference type="EnsemblMetazoa" id="XM_020000978.1">
    <property type="protein sequence ID" value="XP_019856537.1"/>
    <property type="gene ID" value="LOC105314044"/>
</dbReference>
<feature type="coiled-coil region" evidence="1">
    <location>
        <begin position="285"/>
        <end position="351"/>
    </location>
</feature>
<feature type="compositionally biased region" description="Low complexity" evidence="2">
    <location>
        <begin position="386"/>
        <end position="427"/>
    </location>
</feature>
<reference evidence="4" key="2">
    <citation type="submission" date="2024-06" db="UniProtKB">
        <authorList>
            <consortium name="EnsemblMetazoa"/>
        </authorList>
    </citation>
    <scope>IDENTIFICATION</scope>
</reference>
<protein>
    <recommendedName>
        <fullName evidence="3">CEP63/Deup1 N-terminal domain-containing protein</fullName>
    </recommendedName>
</protein>
<evidence type="ECO:0000256" key="1">
    <source>
        <dbReference type="SAM" id="Coils"/>
    </source>
</evidence>
<organism evidence="4 5">
    <name type="scientific">Amphimedon queenslandica</name>
    <name type="common">Sponge</name>
    <dbReference type="NCBI Taxonomy" id="400682"/>
    <lineage>
        <taxon>Eukaryota</taxon>
        <taxon>Metazoa</taxon>
        <taxon>Porifera</taxon>
        <taxon>Demospongiae</taxon>
        <taxon>Heteroscleromorpha</taxon>
        <taxon>Haplosclerida</taxon>
        <taxon>Niphatidae</taxon>
        <taxon>Amphimedon</taxon>
    </lineage>
</organism>
<feature type="coiled-coil region" evidence="1">
    <location>
        <begin position="39"/>
        <end position="214"/>
    </location>
</feature>
<name>A0AAN0JID8_AMPQE</name>
<dbReference type="AlphaFoldDB" id="A0AAN0JID8"/>
<dbReference type="Proteomes" id="UP000007879">
    <property type="component" value="Unassembled WGS sequence"/>
</dbReference>
<keyword evidence="1" id="KW-0175">Coiled coil</keyword>
<accession>A0AAN0JID8</accession>